<dbReference type="NCBIfam" id="TIGR01383">
    <property type="entry name" value="not_thiJ"/>
    <property type="match status" value="1"/>
</dbReference>
<dbReference type="CDD" id="cd03135">
    <property type="entry name" value="GATase1_DJ-1"/>
    <property type="match status" value="1"/>
</dbReference>
<name>M7ZBM4_TRIUA</name>
<dbReference type="InterPro" id="IPR006287">
    <property type="entry name" value="DJ-1"/>
</dbReference>
<keyword evidence="2" id="KW-0677">Repeat</keyword>
<reference evidence="4" key="1">
    <citation type="journal article" date="2013" name="Nature">
        <title>Draft genome of the wheat A-genome progenitor Triticum urartu.</title>
        <authorList>
            <person name="Ling H.Q."/>
            <person name="Zhao S."/>
            <person name="Liu D."/>
            <person name="Wang J."/>
            <person name="Sun H."/>
            <person name="Zhang C."/>
            <person name="Fan H."/>
            <person name="Li D."/>
            <person name="Dong L."/>
            <person name="Tao Y."/>
            <person name="Gao C."/>
            <person name="Wu H."/>
            <person name="Li Y."/>
            <person name="Cui Y."/>
            <person name="Guo X."/>
            <person name="Zheng S."/>
            <person name="Wang B."/>
            <person name="Yu K."/>
            <person name="Liang Q."/>
            <person name="Yang W."/>
            <person name="Lou X."/>
            <person name="Chen J."/>
            <person name="Feng M."/>
            <person name="Jian J."/>
            <person name="Zhang X."/>
            <person name="Luo G."/>
            <person name="Jiang Y."/>
            <person name="Liu J."/>
            <person name="Wang Z."/>
            <person name="Sha Y."/>
            <person name="Zhang B."/>
            <person name="Wu H."/>
            <person name="Tang D."/>
            <person name="Shen Q."/>
            <person name="Xue P."/>
            <person name="Zou S."/>
            <person name="Wang X."/>
            <person name="Liu X."/>
            <person name="Wang F."/>
            <person name="Yang Y."/>
            <person name="An X."/>
            <person name="Dong Z."/>
            <person name="Zhang K."/>
            <person name="Zhang X."/>
            <person name="Luo M.C."/>
            <person name="Dvorak J."/>
            <person name="Tong Y."/>
            <person name="Wang J."/>
            <person name="Yang H."/>
            <person name="Li Z."/>
            <person name="Wang D."/>
            <person name="Zhang A."/>
            <person name="Wang J."/>
        </authorList>
    </citation>
    <scope>NUCLEOTIDE SEQUENCE</scope>
</reference>
<accession>M7ZBM4</accession>
<dbReference type="STRING" id="4572.M7ZBM4"/>
<feature type="domain" description="DJ-1/PfpI" evidence="3">
    <location>
        <begin position="77"/>
        <end position="172"/>
    </location>
</feature>
<gene>
    <name evidence="4" type="ORF">TRIUR3_15788</name>
</gene>
<protein>
    <recommendedName>
        <fullName evidence="3">DJ-1/PfpI domain-containing protein</fullName>
    </recommendedName>
</protein>
<dbReference type="eggNOG" id="KOG2764">
    <property type="taxonomic scope" value="Eukaryota"/>
</dbReference>
<dbReference type="InterPro" id="IPR029062">
    <property type="entry name" value="Class_I_gatase-like"/>
</dbReference>
<organism evidence="4">
    <name type="scientific">Triticum urartu</name>
    <name type="common">Red wild einkorn</name>
    <name type="synonym">Crithodium urartu</name>
    <dbReference type="NCBI Taxonomy" id="4572"/>
    <lineage>
        <taxon>Eukaryota</taxon>
        <taxon>Viridiplantae</taxon>
        <taxon>Streptophyta</taxon>
        <taxon>Embryophyta</taxon>
        <taxon>Tracheophyta</taxon>
        <taxon>Spermatophyta</taxon>
        <taxon>Magnoliopsida</taxon>
        <taxon>Liliopsida</taxon>
        <taxon>Poales</taxon>
        <taxon>Poaceae</taxon>
        <taxon>BOP clade</taxon>
        <taxon>Pooideae</taxon>
        <taxon>Triticodae</taxon>
        <taxon>Triticeae</taxon>
        <taxon>Triticinae</taxon>
        <taxon>Triticum</taxon>
    </lineage>
</organism>
<dbReference type="AlphaFoldDB" id="M7ZBM4"/>
<dbReference type="PANTHER" id="PTHR35163:SF8">
    <property type="entry name" value="GENOME ASSEMBLY, CHROMOSOME: II"/>
    <property type="match status" value="1"/>
</dbReference>
<dbReference type="Gene3D" id="3.40.50.880">
    <property type="match status" value="2"/>
</dbReference>
<evidence type="ECO:0000259" key="3">
    <source>
        <dbReference type="Pfam" id="PF01965"/>
    </source>
</evidence>
<sequence>MRWRSGRLLLLLLLLHLLLLLRLLLLRTSRSTSTHLGVHGTVAVHDHDCPSSGLGSCPASCSASDLGAGGGMGGGAGGMPGSVRLRDNEILQRIMVRQAEEKRLYGAICAAPAVVLMPWGLHKGRKITCHPSFIGDLPTFRAVESNVQVSGELTTSRGPGTAFQFALSFVEQLFGPHAVEDVHSTLIDAGLERSTEVNRVEWPFDHKPQVLIPIANGSEEMEIIMLVDILRRANINVVLASVDESTNIVGSQRMKIVADKCILDASDSKYDLIIIPGGPAGAERLHRCTTLKKLLKEQRQASRMYGGICYSPLILQKQGLLQDKTVTAHPSIVNQLTCQVIDRSKVVIDGNLITGKGLGTVMDFSLAIKTPNLLLGHFKHYYDRWGLILGMWCHGHELTPSNGVAVATAPRVGKNRFDPALSSLSPLPRPLLTLFFLPGAARPPTVVLLLPGAMVSWSDETSEDSVLNISSCDGIIKLPATMHDPNFNGTDADVNVLCEHGEPVERFVAFEGMHTVRGFLGCAKKEGINCGVVQWIDFEWPDSMEKALAKLWDMYGETKSARTNDNLESSFAIHNLTEEKKKLQENYDSLYADVNALLDAQQERGVDLTNQKEQKQHLEVKIAELETEQRGVELNNQKEQKEYVDVKIVELETVVGNLKAELSKTEEEKKKMLLNYETLKNLTCAQANVIRNLKFNHLKEKERLTEERLKPQYHISELQKSKEKIKLKLQGMKAILDE</sequence>
<feature type="domain" description="DJ-1/PfpI" evidence="3">
    <location>
        <begin position="209"/>
        <end position="368"/>
    </location>
</feature>
<proteinExistence type="inferred from homology"/>
<dbReference type="EMBL" id="KD144943">
    <property type="protein sequence ID" value="EMS57467.1"/>
    <property type="molecule type" value="Genomic_DNA"/>
</dbReference>
<evidence type="ECO:0000256" key="2">
    <source>
        <dbReference type="ARBA" id="ARBA00022737"/>
    </source>
</evidence>
<evidence type="ECO:0000256" key="1">
    <source>
        <dbReference type="ARBA" id="ARBA00008542"/>
    </source>
</evidence>
<dbReference type="FunFam" id="3.40.50.880:FF:000015">
    <property type="entry name" value="Protein DJ-1 homolog C"/>
    <property type="match status" value="1"/>
</dbReference>
<dbReference type="InterPro" id="IPR002818">
    <property type="entry name" value="DJ-1/PfpI"/>
</dbReference>
<dbReference type="Pfam" id="PF01965">
    <property type="entry name" value="DJ-1_PfpI"/>
    <property type="match status" value="2"/>
</dbReference>
<evidence type="ECO:0000313" key="4">
    <source>
        <dbReference type="EMBL" id="EMS57467.1"/>
    </source>
</evidence>
<dbReference type="PANTHER" id="PTHR35163">
    <property type="entry name" value="OS02G0467300 PROTEIN"/>
    <property type="match status" value="1"/>
</dbReference>
<dbReference type="GO" id="GO:0005737">
    <property type="term" value="C:cytoplasm"/>
    <property type="evidence" value="ECO:0007669"/>
    <property type="project" value="UniProtKB-ARBA"/>
</dbReference>
<comment type="similarity">
    <text evidence="1">Belongs to the peptidase C56 family.</text>
</comment>
<dbReference type="SUPFAM" id="SSF52317">
    <property type="entry name" value="Class I glutamine amidotransferase-like"/>
    <property type="match status" value="2"/>
</dbReference>